<dbReference type="PROSITE" id="PS51352">
    <property type="entry name" value="THIOREDOXIN_2"/>
    <property type="match status" value="1"/>
</dbReference>
<gene>
    <name evidence="6" type="ORF">GV829_08880</name>
</gene>
<dbReference type="InterPro" id="IPR013766">
    <property type="entry name" value="Thioredoxin_domain"/>
</dbReference>
<dbReference type="InterPro" id="IPR017937">
    <property type="entry name" value="Thioredoxin_CS"/>
</dbReference>
<dbReference type="AlphaFoldDB" id="A0A6M4ATU9"/>
<dbReference type="Pfam" id="PF14559">
    <property type="entry name" value="TPR_19"/>
    <property type="match status" value="1"/>
</dbReference>
<keyword evidence="4" id="KW-0676">Redox-active center</keyword>
<dbReference type="EMBL" id="CP053015">
    <property type="protein sequence ID" value="QJQ32548.1"/>
    <property type="molecule type" value="Genomic_DNA"/>
</dbReference>
<evidence type="ECO:0000313" key="7">
    <source>
        <dbReference type="Proteomes" id="UP000503018"/>
    </source>
</evidence>
<dbReference type="GO" id="GO:0006950">
    <property type="term" value="P:response to stress"/>
    <property type="evidence" value="ECO:0007669"/>
    <property type="project" value="UniProtKB-ARBA"/>
</dbReference>
<dbReference type="Gene3D" id="3.40.30.10">
    <property type="entry name" value="Glutaredoxin"/>
    <property type="match status" value="1"/>
</dbReference>
<dbReference type="PANTHER" id="PTHR45663">
    <property type="entry name" value="GEO12009P1"/>
    <property type="match status" value="1"/>
</dbReference>
<dbReference type="PROSITE" id="PS00194">
    <property type="entry name" value="THIOREDOXIN_1"/>
    <property type="match status" value="1"/>
</dbReference>
<keyword evidence="2" id="KW-0249">Electron transport</keyword>
<dbReference type="CDD" id="cd02956">
    <property type="entry name" value="ybbN"/>
    <property type="match status" value="1"/>
</dbReference>
<dbReference type="RefSeq" id="WP_169945915.1">
    <property type="nucleotide sequence ID" value="NZ_CP053015.1"/>
</dbReference>
<dbReference type="SUPFAM" id="SSF52833">
    <property type="entry name" value="Thioredoxin-like"/>
    <property type="match status" value="1"/>
</dbReference>
<evidence type="ECO:0000256" key="3">
    <source>
        <dbReference type="ARBA" id="ARBA00023157"/>
    </source>
</evidence>
<dbReference type="SUPFAM" id="SSF48452">
    <property type="entry name" value="TPR-like"/>
    <property type="match status" value="1"/>
</dbReference>
<dbReference type="InterPro" id="IPR011990">
    <property type="entry name" value="TPR-like_helical_dom_sf"/>
</dbReference>
<keyword evidence="7" id="KW-1185">Reference proteome</keyword>
<protein>
    <submittedName>
        <fullName evidence="6">Tetratricopeptide repeat protein</fullName>
    </submittedName>
</protein>
<evidence type="ECO:0000256" key="1">
    <source>
        <dbReference type="ARBA" id="ARBA00022448"/>
    </source>
</evidence>
<keyword evidence="1" id="KW-0813">Transport</keyword>
<reference evidence="6 7" key="1">
    <citation type="submission" date="2020-01" db="EMBL/GenBank/DDBJ databases">
        <title>Sphingomonas sp. strain CSW-10.</title>
        <authorList>
            <person name="Chen W.-M."/>
        </authorList>
    </citation>
    <scope>NUCLEOTIDE SEQUENCE [LARGE SCALE GENOMIC DNA]</scope>
    <source>
        <strain evidence="6 7">CSW-10</strain>
    </source>
</reference>
<dbReference type="Gene3D" id="1.25.40.10">
    <property type="entry name" value="Tetratricopeptide repeat domain"/>
    <property type="match status" value="2"/>
</dbReference>
<dbReference type="Proteomes" id="UP000503018">
    <property type="component" value="Chromosome"/>
</dbReference>
<dbReference type="PANTHER" id="PTHR45663:SF11">
    <property type="entry name" value="GEO12009P1"/>
    <property type="match status" value="1"/>
</dbReference>
<evidence type="ECO:0000259" key="5">
    <source>
        <dbReference type="PROSITE" id="PS51352"/>
    </source>
</evidence>
<feature type="domain" description="Thioredoxin" evidence="5">
    <location>
        <begin position="2"/>
        <end position="116"/>
    </location>
</feature>
<organism evidence="6 7">
    <name type="scientific">Sphingomonas lacunae</name>
    <dbReference type="NCBI Taxonomy" id="2698828"/>
    <lineage>
        <taxon>Bacteria</taxon>
        <taxon>Pseudomonadati</taxon>
        <taxon>Pseudomonadota</taxon>
        <taxon>Alphaproteobacteria</taxon>
        <taxon>Sphingomonadales</taxon>
        <taxon>Sphingomonadaceae</taxon>
        <taxon>Sphingomonas</taxon>
    </lineage>
</organism>
<dbReference type="Pfam" id="PF14561">
    <property type="entry name" value="TPR_20"/>
    <property type="match status" value="1"/>
</dbReference>
<dbReference type="GO" id="GO:0005829">
    <property type="term" value="C:cytosol"/>
    <property type="evidence" value="ECO:0007669"/>
    <property type="project" value="TreeGrafter"/>
</dbReference>
<evidence type="ECO:0000256" key="4">
    <source>
        <dbReference type="ARBA" id="ARBA00023284"/>
    </source>
</evidence>
<name>A0A6M4ATU9_9SPHN</name>
<dbReference type="Pfam" id="PF00085">
    <property type="entry name" value="Thioredoxin"/>
    <property type="match status" value="1"/>
</dbReference>
<evidence type="ECO:0000313" key="6">
    <source>
        <dbReference type="EMBL" id="QJQ32548.1"/>
    </source>
</evidence>
<keyword evidence="3" id="KW-1015">Disulfide bond</keyword>
<dbReference type="GO" id="GO:0015035">
    <property type="term" value="F:protein-disulfide reductase activity"/>
    <property type="evidence" value="ECO:0007669"/>
    <property type="project" value="TreeGrafter"/>
</dbReference>
<accession>A0A6M4ATU9</accession>
<sequence length="303" mass="32392">MATLGLSAEDQAAVEAFRKDVVEPSMTSLVILDFWAEWCGPCKQLTPVLEKVAEDYAGKGVVLKKINVDENKFIAAQFRIQSIPTVYAMFQGQPVADLTNARTESQLKGLLDQILRQLPIEGEDAAAEQQVEPLLAMGDDVLANGEAERAVGIFAQIIEIAPTSAAAHGGLIRALTAAGMLEEAEAALADVPADLAKDAAIGQARSALELARNAPPSSEMMVLHDKVAANPEDHQARLELALAQIGAGQRDGAADNLLHIIAADRGWNDGEARTRLLALFEAVGLEDGWVKAQRRRLSDILFG</sequence>
<dbReference type="KEGG" id="slan:GV829_08880"/>
<dbReference type="GO" id="GO:0045454">
    <property type="term" value="P:cell redox homeostasis"/>
    <property type="evidence" value="ECO:0007669"/>
    <property type="project" value="TreeGrafter"/>
</dbReference>
<evidence type="ECO:0000256" key="2">
    <source>
        <dbReference type="ARBA" id="ARBA00022982"/>
    </source>
</evidence>
<dbReference type="InterPro" id="IPR036249">
    <property type="entry name" value="Thioredoxin-like_sf"/>
</dbReference>
<proteinExistence type="predicted"/>